<sequence length="159" mass="17145">MSMEPITSQIKVFGHPIHPGLIHFPVAALLGLIATDLAFMYSTDPFWARASLWLAGVGAVGGWLASIAGLMDLLLVSQIRRLVSGWCHAILAVMLLSLATFNWLLRLPDAAAQIMPKGLYLSLLSGLLIVATGYLGGRLVYEYAVGVNIDDMLQQDAKP</sequence>
<feature type="domain" description="DUF2231" evidence="2">
    <location>
        <begin position="14"/>
        <end position="147"/>
    </location>
</feature>
<dbReference type="RefSeq" id="WP_097109913.1">
    <property type="nucleotide sequence ID" value="NZ_OBEB01000001.1"/>
</dbReference>
<feature type="transmembrane region" description="Helical" evidence="1">
    <location>
        <begin position="83"/>
        <end position="105"/>
    </location>
</feature>
<dbReference type="InterPro" id="IPR019251">
    <property type="entry name" value="DUF2231_TM"/>
</dbReference>
<dbReference type="Pfam" id="PF09990">
    <property type="entry name" value="DUF2231"/>
    <property type="match status" value="1"/>
</dbReference>
<dbReference type="OrthoDB" id="2873672at2"/>
<reference evidence="4" key="1">
    <citation type="submission" date="2017-09" db="EMBL/GenBank/DDBJ databases">
        <authorList>
            <person name="Varghese N."/>
            <person name="Submissions S."/>
        </authorList>
    </citation>
    <scope>NUCLEOTIDE SEQUENCE [LARGE SCALE GENOMIC DNA]</scope>
    <source>
        <strain evidence="4">CGMCC 1.12461</strain>
    </source>
</reference>
<evidence type="ECO:0000313" key="4">
    <source>
        <dbReference type="Proteomes" id="UP000219353"/>
    </source>
</evidence>
<proteinExistence type="predicted"/>
<keyword evidence="4" id="KW-1185">Reference proteome</keyword>
<dbReference type="AlphaFoldDB" id="A0A285I7J0"/>
<organism evidence="3 4">
    <name type="scientific">Arsukibacterium tuosuense</name>
    <dbReference type="NCBI Taxonomy" id="1323745"/>
    <lineage>
        <taxon>Bacteria</taxon>
        <taxon>Pseudomonadati</taxon>
        <taxon>Pseudomonadota</taxon>
        <taxon>Gammaproteobacteria</taxon>
        <taxon>Chromatiales</taxon>
        <taxon>Chromatiaceae</taxon>
        <taxon>Arsukibacterium</taxon>
    </lineage>
</organism>
<keyword evidence="1" id="KW-0812">Transmembrane</keyword>
<gene>
    <name evidence="3" type="ORF">SAMN06297280_0671</name>
</gene>
<name>A0A285I7J0_9GAMM</name>
<keyword evidence="1" id="KW-0472">Membrane</keyword>
<evidence type="ECO:0000256" key="1">
    <source>
        <dbReference type="SAM" id="Phobius"/>
    </source>
</evidence>
<accession>A0A285I7J0</accession>
<keyword evidence="1" id="KW-1133">Transmembrane helix</keyword>
<feature type="transmembrane region" description="Helical" evidence="1">
    <location>
        <begin position="21"/>
        <end position="41"/>
    </location>
</feature>
<feature type="transmembrane region" description="Helical" evidence="1">
    <location>
        <begin position="53"/>
        <end position="76"/>
    </location>
</feature>
<feature type="transmembrane region" description="Helical" evidence="1">
    <location>
        <begin position="117"/>
        <end position="136"/>
    </location>
</feature>
<evidence type="ECO:0000313" key="3">
    <source>
        <dbReference type="EMBL" id="SNY43950.1"/>
    </source>
</evidence>
<evidence type="ECO:0000259" key="2">
    <source>
        <dbReference type="Pfam" id="PF09990"/>
    </source>
</evidence>
<dbReference type="Proteomes" id="UP000219353">
    <property type="component" value="Unassembled WGS sequence"/>
</dbReference>
<protein>
    <submittedName>
        <fullName evidence="3">Uncharacterized membrane protein</fullName>
    </submittedName>
</protein>
<dbReference type="EMBL" id="OBEB01000001">
    <property type="protein sequence ID" value="SNY43950.1"/>
    <property type="molecule type" value="Genomic_DNA"/>
</dbReference>